<gene>
    <name evidence="4" type="ORF">G127AT_06805</name>
</gene>
<dbReference type="NCBIfam" id="TIGR01167">
    <property type="entry name" value="LPXTG_anchor"/>
    <property type="match status" value="1"/>
</dbReference>
<organism evidence="4 5">
    <name type="scientific">Agromyces archimandritae</name>
    <dbReference type="NCBI Taxonomy" id="2781962"/>
    <lineage>
        <taxon>Bacteria</taxon>
        <taxon>Bacillati</taxon>
        <taxon>Actinomycetota</taxon>
        <taxon>Actinomycetes</taxon>
        <taxon>Micrococcales</taxon>
        <taxon>Microbacteriaceae</taxon>
        <taxon>Agromyces</taxon>
    </lineage>
</organism>
<keyword evidence="2" id="KW-1133">Transmembrane helix</keyword>
<feature type="compositionally biased region" description="Pro residues" evidence="1">
    <location>
        <begin position="245"/>
        <end position="263"/>
    </location>
</feature>
<evidence type="ECO:0000313" key="4">
    <source>
        <dbReference type="EMBL" id="QTX05897.1"/>
    </source>
</evidence>
<feature type="compositionally biased region" description="Low complexity" evidence="1">
    <location>
        <begin position="264"/>
        <end position="274"/>
    </location>
</feature>
<keyword evidence="3" id="KW-0732">Signal</keyword>
<dbReference type="EMBL" id="CP071696">
    <property type="protein sequence ID" value="QTX05897.1"/>
    <property type="molecule type" value="Genomic_DNA"/>
</dbReference>
<sequence length="310" mass="31059">MNVSSRSSFGLAGVLAASIALSLGAVTPALAAEPEHPIHITSPVPAPGETYAVVSEDGTLPGGVLDVEGSGLAFDEVSLELSDIQRPAGFVTPGEVGTIVDTVEAEDDGTWTMQLLAADIQDLVGDAPWQQPIYIAAIAAFQSSGFRSPVVPLAFRPPAATIELGDDATTLGGTTPGCDVIVDIHDASGEIVSSLLIENDTTTETWTTPIPQLAAGAYTATALSTCVVDAAAPSDPVSFTIAGPVPTPTPTPAPTPAPGPVPPTQTAAPTATLPSTGPDVLPIAVIAGLLLAGAAGAILGRRRLARGNAE</sequence>
<dbReference type="KEGG" id="aarc:G127AT_06805"/>
<feature type="transmembrane region" description="Helical" evidence="2">
    <location>
        <begin position="280"/>
        <end position="300"/>
    </location>
</feature>
<evidence type="ECO:0000256" key="2">
    <source>
        <dbReference type="SAM" id="Phobius"/>
    </source>
</evidence>
<evidence type="ECO:0000313" key="5">
    <source>
        <dbReference type="Proteomes" id="UP000671914"/>
    </source>
</evidence>
<reference evidence="4" key="1">
    <citation type="submission" date="2021-03" db="EMBL/GenBank/DDBJ databases">
        <title>Agromyces archimandritus sp. nov., isolated from the cockroach Archimandrita tessellata.</title>
        <authorList>
            <person name="Guzman J."/>
            <person name="Ortuzar M."/>
            <person name="Poehlein A."/>
            <person name="Daniel R."/>
            <person name="Trujillo M."/>
            <person name="Vilcinskas A."/>
        </authorList>
    </citation>
    <scope>NUCLEOTIDE SEQUENCE</scope>
    <source>
        <strain evidence="4">G127AT</strain>
    </source>
</reference>
<feature type="signal peptide" evidence="3">
    <location>
        <begin position="1"/>
        <end position="31"/>
    </location>
</feature>
<dbReference type="RefSeq" id="WP_210901306.1">
    <property type="nucleotide sequence ID" value="NZ_CP071696.1"/>
</dbReference>
<dbReference type="AlphaFoldDB" id="A0A975FQD4"/>
<keyword evidence="2" id="KW-0812">Transmembrane</keyword>
<keyword evidence="2" id="KW-0472">Membrane</keyword>
<proteinExistence type="predicted"/>
<feature type="chain" id="PRO_5036687645" evidence="3">
    <location>
        <begin position="32"/>
        <end position="310"/>
    </location>
</feature>
<accession>A0A975FQD4</accession>
<evidence type="ECO:0000256" key="1">
    <source>
        <dbReference type="SAM" id="MobiDB-lite"/>
    </source>
</evidence>
<keyword evidence="5" id="KW-1185">Reference proteome</keyword>
<protein>
    <submittedName>
        <fullName evidence="4">LPXTG cell wall anchor domain-containing protein</fullName>
    </submittedName>
</protein>
<evidence type="ECO:0000256" key="3">
    <source>
        <dbReference type="SAM" id="SignalP"/>
    </source>
</evidence>
<name>A0A975FQD4_9MICO</name>
<dbReference type="Proteomes" id="UP000671914">
    <property type="component" value="Chromosome"/>
</dbReference>
<feature type="region of interest" description="Disordered" evidence="1">
    <location>
        <begin position="244"/>
        <end position="274"/>
    </location>
</feature>